<dbReference type="AlphaFoldDB" id="A0A9J6FBP7"/>
<dbReference type="VEuPathDB" id="VectorBase:HLOH_043428"/>
<dbReference type="EMBL" id="JABSTR010000001">
    <property type="protein sequence ID" value="KAH9359556.1"/>
    <property type="molecule type" value="Genomic_DNA"/>
</dbReference>
<accession>A0A9J6FBP7</accession>
<evidence type="ECO:0000313" key="2">
    <source>
        <dbReference type="Proteomes" id="UP000821853"/>
    </source>
</evidence>
<gene>
    <name evidence="1" type="ORF">HPB48_010042</name>
</gene>
<keyword evidence="2" id="KW-1185">Reference proteome</keyword>
<proteinExistence type="predicted"/>
<dbReference type="OrthoDB" id="6619972at2759"/>
<comment type="caution">
    <text evidence="1">The sequence shown here is derived from an EMBL/GenBank/DDBJ whole genome shotgun (WGS) entry which is preliminary data.</text>
</comment>
<organism evidence="1 2">
    <name type="scientific">Haemaphysalis longicornis</name>
    <name type="common">Bush tick</name>
    <dbReference type="NCBI Taxonomy" id="44386"/>
    <lineage>
        <taxon>Eukaryota</taxon>
        <taxon>Metazoa</taxon>
        <taxon>Ecdysozoa</taxon>
        <taxon>Arthropoda</taxon>
        <taxon>Chelicerata</taxon>
        <taxon>Arachnida</taxon>
        <taxon>Acari</taxon>
        <taxon>Parasitiformes</taxon>
        <taxon>Ixodida</taxon>
        <taxon>Ixodoidea</taxon>
        <taxon>Ixodidae</taxon>
        <taxon>Haemaphysalinae</taxon>
        <taxon>Haemaphysalis</taxon>
    </lineage>
</organism>
<dbReference type="OMA" id="MAKLKAW"/>
<name>A0A9J6FBP7_HAELO</name>
<evidence type="ECO:0000313" key="1">
    <source>
        <dbReference type="EMBL" id="KAH9359556.1"/>
    </source>
</evidence>
<protein>
    <submittedName>
        <fullName evidence="1">Uncharacterized protein</fullName>
    </submittedName>
</protein>
<dbReference type="Proteomes" id="UP000821853">
    <property type="component" value="Chromosome 1"/>
</dbReference>
<reference evidence="1 2" key="1">
    <citation type="journal article" date="2020" name="Cell">
        <title>Large-Scale Comparative Analyses of Tick Genomes Elucidate Their Genetic Diversity and Vector Capacities.</title>
        <authorList>
            <consortium name="Tick Genome and Microbiome Consortium (TIGMIC)"/>
            <person name="Jia N."/>
            <person name="Wang J."/>
            <person name="Shi W."/>
            <person name="Du L."/>
            <person name="Sun Y."/>
            <person name="Zhan W."/>
            <person name="Jiang J.F."/>
            <person name="Wang Q."/>
            <person name="Zhang B."/>
            <person name="Ji P."/>
            <person name="Bell-Sakyi L."/>
            <person name="Cui X.M."/>
            <person name="Yuan T.T."/>
            <person name="Jiang B.G."/>
            <person name="Yang W.F."/>
            <person name="Lam T.T."/>
            <person name="Chang Q.C."/>
            <person name="Ding S.J."/>
            <person name="Wang X.J."/>
            <person name="Zhu J.G."/>
            <person name="Ruan X.D."/>
            <person name="Zhao L."/>
            <person name="Wei J.T."/>
            <person name="Ye R.Z."/>
            <person name="Que T.C."/>
            <person name="Du C.H."/>
            <person name="Zhou Y.H."/>
            <person name="Cheng J.X."/>
            <person name="Dai P.F."/>
            <person name="Guo W.B."/>
            <person name="Han X.H."/>
            <person name="Huang E.J."/>
            <person name="Li L.F."/>
            <person name="Wei W."/>
            <person name="Gao Y.C."/>
            <person name="Liu J.Z."/>
            <person name="Shao H.Z."/>
            <person name="Wang X."/>
            <person name="Wang C.C."/>
            <person name="Yang T.C."/>
            <person name="Huo Q.B."/>
            <person name="Li W."/>
            <person name="Chen H.Y."/>
            <person name="Chen S.E."/>
            <person name="Zhou L.G."/>
            <person name="Ni X.B."/>
            <person name="Tian J.H."/>
            <person name="Sheng Y."/>
            <person name="Liu T."/>
            <person name="Pan Y.S."/>
            <person name="Xia L.Y."/>
            <person name="Li J."/>
            <person name="Zhao F."/>
            <person name="Cao W.C."/>
        </authorList>
    </citation>
    <scope>NUCLEOTIDE SEQUENCE [LARGE SCALE GENOMIC DNA]</scope>
    <source>
        <strain evidence="1">HaeL-2018</strain>
    </source>
</reference>
<sequence length="83" mass="9445">MAKLKAWCLRGNLVSPKKRPHDVTISSTRTVKHDSFTVHAIRLEVQSMYAKREIPTLDSVLKAVNEDDDFHLLEVNEGHGLHL</sequence>